<feature type="domain" description="RING-type" evidence="14">
    <location>
        <begin position="16"/>
        <end position="57"/>
    </location>
</feature>
<dbReference type="GeneID" id="116815545"/>
<dbReference type="InterPro" id="IPR003877">
    <property type="entry name" value="SPRY_dom"/>
</dbReference>
<protein>
    <recommendedName>
        <fullName evidence="5">RING-type E3 ubiquitin transferase</fullName>
        <ecNumber evidence="5">2.3.2.27</ecNumber>
    </recommendedName>
</protein>
<keyword evidence="8" id="KW-0479">Metal-binding</keyword>
<evidence type="ECO:0000256" key="1">
    <source>
        <dbReference type="ARBA" id="ARBA00000900"/>
    </source>
</evidence>
<proteinExistence type="inferred from homology"/>
<reference evidence="17" key="1">
    <citation type="submission" date="2025-08" db="UniProtKB">
        <authorList>
            <consortium name="Ensembl"/>
        </authorList>
    </citation>
    <scope>IDENTIFICATION</scope>
</reference>
<dbReference type="Gene3D" id="2.60.120.920">
    <property type="match status" value="1"/>
</dbReference>
<evidence type="ECO:0000256" key="2">
    <source>
        <dbReference type="ARBA" id="ARBA00004496"/>
    </source>
</evidence>
<evidence type="ECO:0000256" key="7">
    <source>
        <dbReference type="ARBA" id="ARBA00022679"/>
    </source>
</evidence>
<dbReference type="SMART" id="SM00449">
    <property type="entry name" value="SPRY"/>
    <property type="match status" value="1"/>
</dbReference>
<dbReference type="InterPro" id="IPR001870">
    <property type="entry name" value="B30.2/SPRY"/>
</dbReference>
<dbReference type="InterPro" id="IPR020457">
    <property type="entry name" value="Znf_B-box_chordata"/>
</dbReference>
<dbReference type="Proteomes" id="UP000694404">
    <property type="component" value="Unplaced"/>
</dbReference>
<dbReference type="Gene3D" id="3.30.160.60">
    <property type="entry name" value="Classic Zinc Finger"/>
    <property type="match status" value="1"/>
</dbReference>
<dbReference type="SUPFAM" id="SSF49899">
    <property type="entry name" value="Concanavalin A-like lectins/glucanases"/>
    <property type="match status" value="1"/>
</dbReference>
<dbReference type="Pfam" id="PF15227">
    <property type="entry name" value="zf-C3HC4_4"/>
    <property type="match status" value="1"/>
</dbReference>
<evidence type="ECO:0000256" key="11">
    <source>
        <dbReference type="ARBA" id="ARBA00022833"/>
    </source>
</evidence>
<evidence type="ECO:0000256" key="3">
    <source>
        <dbReference type="ARBA" id="ARBA00004906"/>
    </source>
</evidence>
<accession>A0A8C0J3M8</accession>
<evidence type="ECO:0000256" key="10">
    <source>
        <dbReference type="ARBA" id="ARBA00022786"/>
    </source>
</evidence>
<dbReference type="SMART" id="SM00336">
    <property type="entry name" value="BBOX"/>
    <property type="match status" value="1"/>
</dbReference>
<reference evidence="17" key="2">
    <citation type="submission" date="2025-09" db="UniProtKB">
        <authorList>
            <consortium name="Ensembl"/>
        </authorList>
    </citation>
    <scope>IDENTIFICATION</scope>
</reference>
<keyword evidence="10" id="KW-0833">Ubl conjugation pathway</keyword>
<dbReference type="InterPro" id="IPR003879">
    <property type="entry name" value="Butyrophylin_SPRY"/>
</dbReference>
<dbReference type="EC" id="2.3.2.27" evidence="5"/>
<comment type="pathway">
    <text evidence="3">Protein modification; protein ubiquitination.</text>
</comment>
<dbReference type="CDD" id="cd16594">
    <property type="entry name" value="RING-HC_TRIM7-like_C-IV"/>
    <property type="match status" value="1"/>
</dbReference>
<comment type="catalytic activity">
    <reaction evidence="1">
        <text>S-ubiquitinyl-[E2 ubiquitin-conjugating enzyme]-L-cysteine + [acceptor protein]-L-lysine = [E2 ubiquitin-conjugating enzyme]-L-cysteine + N(6)-ubiquitinyl-[acceptor protein]-L-lysine.</text>
        <dbReference type="EC" id="2.3.2.27"/>
    </reaction>
</comment>
<dbReference type="InterPro" id="IPR013083">
    <property type="entry name" value="Znf_RING/FYVE/PHD"/>
</dbReference>
<dbReference type="RefSeq" id="XP_032619880.1">
    <property type="nucleotide sequence ID" value="XM_032763989.2"/>
</dbReference>
<evidence type="ECO:0000256" key="8">
    <source>
        <dbReference type="ARBA" id="ARBA00022723"/>
    </source>
</evidence>
<gene>
    <name evidence="17" type="primary">LOC116815545</name>
</gene>
<dbReference type="InterPro" id="IPR050143">
    <property type="entry name" value="TRIM/RBCC"/>
</dbReference>
<dbReference type="GeneTree" id="ENSGT01030000234669"/>
<dbReference type="CDD" id="cd19760">
    <property type="entry name" value="Bbox2_TRIM4-like"/>
    <property type="match status" value="1"/>
</dbReference>
<keyword evidence="9 13" id="KW-0863">Zinc-finger</keyword>
<dbReference type="SUPFAM" id="SSF57845">
    <property type="entry name" value="B-box zinc-binding domain"/>
    <property type="match status" value="1"/>
</dbReference>
<keyword evidence="12" id="KW-0175">Coiled coil</keyword>
<evidence type="ECO:0000256" key="13">
    <source>
        <dbReference type="PROSITE-ProRule" id="PRU00024"/>
    </source>
</evidence>
<dbReference type="InterPro" id="IPR017907">
    <property type="entry name" value="Znf_RING_CS"/>
</dbReference>
<dbReference type="CDD" id="cd12888">
    <property type="entry name" value="SPRY_PRY_TRIM7_like"/>
    <property type="match status" value="1"/>
</dbReference>
<dbReference type="SUPFAM" id="SSF57850">
    <property type="entry name" value="RING/U-box"/>
    <property type="match status" value="1"/>
</dbReference>
<dbReference type="PRINTS" id="PR01407">
    <property type="entry name" value="BUTYPHLNCDUF"/>
</dbReference>
<dbReference type="KEGG" id="cabi:116815545"/>
<dbReference type="SMART" id="SM00184">
    <property type="entry name" value="RING"/>
    <property type="match status" value="1"/>
</dbReference>
<dbReference type="PROSITE" id="PS00518">
    <property type="entry name" value="ZF_RING_1"/>
    <property type="match status" value="1"/>
</dbReference>
<evidence type="ECO:0000313" key="17">
    <source>
        <dbReference type="Ensembl" id="ENSCABP00000026549.1"/>
    </source>
</evidence>
<dbReference type="GO" id="GO:0005737">
    <property type="term" value="C:cytoplasm"/>
    <property type="evidence" value="ECO:0007669"/>
    <property type="project" value="UniProtKB-SubCell"/>
</dbReference>
<evidence type="ECO:0000256" key="6">
    <source>
        <dbReference type="ARBA" id="ARBA00022490"/>
    </source>
</evidence>
<feature type="domain" description="B box-type" evidence="15">
    <location>
        <begin position="95"/>
        <end position="131"/>
    </location>
</feature>
<evidence type="ECO:0000256" key="4">
    <source>
        <dbReference type="ARBA" id="ARBA00008518"/>
    </source>
</evidence>
<keyword evidence="6" id="KW-0963">Cytoplasm</keyword>
<dbReference type="PROSITE" id="PS50089">
    <property type="entry name" value="ZF_RING_2"/>
    <property type="match status" value="1"/>
</dbReference>
<dbReference type="InterPro" id="IPR001841">
    <property type="entry name" value="Znf_RING"/>
</dbReference>
<evidence type="ECO:0000259" key="15">
    <source>
        <dbReference type="PROSITE" id="PS50119"/>
    </source>
</evidence>
<dbReference type="PRINTS" id="PR01406">
    <property type="entry name" value="BBOXZNFINGER"/>
</dbReference>
<dbReference type="PROSITE" id="PS50188">
    <property type="entry name" value="B302_SPRY"/>
    <property type="match status" value="1"/>
</dbReference>
<keyword evidence="18" id="KW-1185">Reference proteome</keyword>
<dbReference type="Ensembl" id="ENSCABT00000029075.1">
    <property type="protein sequence ID" value="ENSCABP00000026549.1"/>
    <property type="gene ID" value="ENSCABG00000019492.1"/>
</dbReference>
<comment type="similarity">
    <text evidence="4">Belongs to the TRIM/RBCC family.</text>
</comment>
<dbReference type="Pfam" id="PF00643">
    <property type="entry name" value="zf-B_box"/>
    <property type="match status" value="1"/>
</dbReference>
<name>A0A8C0J3M8_CHEAB</name>
<dbReference type="InterPro" id="IPR043136">
    <property type="entry name" value="B30.2/SPRY_sf"/>
</dbReference>
<evidence type="ECO:0000256" key="5">
    <source>
        <dbReference type="ARBA" id="ARBA00012483"/>
    </source>
</evidence>
<dbReference type="PROSITE" id="PS50119">
    <property type="entry name" value="ZF_BBOX"/>
    <property type="match status" value="1"/>
</dbReference>
<evidence type="ECO:0000259" key="14">
    <source>
        <dbReference type="PROSITE" id="PS50089"/>
    </source>
</evidence>
<evidence type="ECO:0000256" key="12">
    <source>
        <dbReference type="ARBA" id="ARBA00023054"/>
    </source>
</evidence>
<dbReference type="InterPro" id="IPR006574">
    <property type="entry name" value="PRY"/>
</dbReference>
<evidence type="ECO:0000259" key="16">
    <source>
        <dbReference type="PROSITE" id="PS50188"/>
    </source>
</evidence>
<comment type="subcellular location">
    <subcellularLocation>
        <location evidence="2">Cytoplasm</location>
    </subcellularLocation>
</comment>
<keyword evidence="11" id="KW-0862">Zinc</keyword>
<dbReference type="Pfam" id="PF13765">
    <property type="entry name" value="PRY"/>
    <property type="match status" value="1"/>
</dbReference>
<evidence type="ECO:0000256" key="9">
    <source>
        <dbReference type="ARBA" id="ARBA00022771"/>
    </source>
</evidence>
<dbReference type="FunFam" id="2.60.120.920:FF:000004">
    <property type="entry name" value="Butyrophilin subfamily 1 member A1"/>
    <property type="match status" value="1"/>
</dbReference>
<dbReference type="Gene3D" id="3.30.40.10">
    <property type="entry name" value="Zinc/RING finger domain, C3HC4 (zinc finger)"/>
    <property type="match status" value="1"/>
</dbReference>
<sequence>MAAENPVESLKDEATCSICLDYFEDPVSIRCGHNFCRACISQYWRKSDKNFSCPQCRKIVQHRNFRPNRVLANVVEIAKQLSLQTTKDSGGERECEKHQEALKLFCEEDENLICSICRDSWDHKAHTVVPIEEAAQNYKAHIQRQLEFLKQERDEVLGFKRSGEMKTQKLLKQTETQRQEIVSEFQQVRQLVEEKQRLLLAQLDEINKDILKRQNNYIAKITEEISRLDHLISELEGKCQQPASEFLQDLRSTLSMYEAPSHSPSFSTVLEGAWTLGARFTKDITSAWSEYMAPSHSASFLSALEGVWTAGAKFMKDIRSTLSGGRQWTFENPVSLSPEFKWGSWDFSEKTRILHNILKNFKETLVSEWRLDKENVTLDPDTGNPWLIVSEDQKGMRWQNPYNNFRVEDISFLPALGCEAFTSGRHYWEVELKEGGNVRLGVARESVKRIGKVSLKPKAGVWAIEQLGPYYQAFTSPITNLSLSRSPRKIGVYLDYERGQVTFYDADTKALIFAFPPASFTGQRIRPFFFLFGVNSQLRLCP</sequence>
<dbReference type="SMART" id="SM00589">
    <property type="entry name" value="PRY"/>
    <property type="match status" value="1"/>
</dbReference>
<dbReference type="InterPro" id="IPR000315">
    <property type="entry name" value="Znf_B-box"/>
</dbReference>
<dbReference type="InterPro" id="IPR013320">
    <property type="entry name" value="ConA-like_dom_sf"/>
</dbReference>
<evidence type="ECO:0000313" key="18">
    <source>
        <dbReference type="Proteomes" id="UP000694404"/>
    </source>
</evidence>
<dbReference type="Pfam" id="PF00622">
    <property type="entry name" value="SPRY"/>
    <property type="match status" value="1"/>
</dbReference>
<dbReference type="PANTHER" id="PTHR24103">
    <property type="entry name" value="E3 UBIQUITIN-PROTEIN LIGASE TRIM"/>
    <property type="match status" value="1"/>
</dbReference>
<keyword evidence="7" id="KW-0808">Transferase</keyword>
<feature type="domain" description="B30.2/SPRY" evidence="16">
    <location>
        <begin position="356"/>
        <end position="542"/>
    </location>
</feature>
<dbReference type="GO" id="GO:0061630">
    <property type="term" value="F:ubiquitin protein ligase activity"/>
    <property type="evidence" value="ECO:0007669"/>
    <property type="project" value="UniProtKB-EC"/>
</dbReference>
<dbReference type="AlphaFoldDB" id="A0A8C0J3M8"/>
<dbReference type="GO" id="GO:0008270">
    <property type="term" value="F:zinc ion binding"/>
    <property type="evidence" value="ECO:0007669"/>
    <property type="project" value="UniProtKB-KW"/>
</dbReference>
<organism evidence="17 18">
    <name type="scientific">Chelonoidis abingdonii</name>
    <name type="common">Abingdon island giant tortoise</name>
    <name type="synonym">Testudo abingdonii</name>
    <dbReference type="NCBI Taxonomy" id="106734"/>
    <lineage>
        <taxon>Eukaryota</taxon>
        <taxon>Metazoa</taxon>
        <taxon>Chordata</taxon>
        <taxon>Craniata</taxon>
        <taxon>Vertebrata</taxon>
        <taxon>Euteleostomi</taxon>
        <taxon>Archelosauria</taxon>
        <taxon>Testudinata</taxon>
        <taxon>Testudines</taxon>
        <taxon>Cryptodira</taxon>
        <taxon>Durocryptodira</taxon>
        <taxon>Testudinoidea</taxon>
        <taxon>Testudinidae</taxon>
        <taxon>Chelonoidis</taxon>
    </lineage>
</organism>